<dbReference type="InterPro" id="IPR017078">
    <property type="entry name" value="UCP036978_PHPhdr"/>
</dbReference>
<comment type="caution">
    <text evidence="2">The sequence shown here is derived from an EMBL/GenBank/DDBJ whole genome shotgun (WGS) entry which is preliminary data.</text>
</comment>
<evidence type="ECO:0000259" key="1">
    <source>
        <dbReference type="SMART" id="SM00481"/>
    </source>
</evidence>
<dbReference type="InterPro" id="IPR016195">
    <property type="entry name" value="Pol/histidinol_Pase-like"/>
</dbReference>
<evidence type="ECO:0000313" key="3">
    <source>
        <dbReference type="Proteomes" id="UP000657574"/>
    </source>
</evidence>
<proteinExistence type="predicted"/>
<dbReference type="NCBIfam" id="NF005928">
    <property type="entry name" value="PRK07945.1"/>
    <property type="match status" value="1"/>
</dbReference>
<dbReference type="InterPro" id="IPR050243">
    <property type="entry name" value="PHP_phosphatase"/>
</dbReference>
<name>A0A917K2D8_9ACTN</name>
<dbReference type="GO" id="GO:0042578">
    <property type="term" value="F:phosphoric ester hydrolase activity"/>
    <property type="evidence" value="ECO:0007669"/>
    <property type="project" value="TreeGrafter"/>
</dbReference>
<dbReference type="CDD" id="cd07436">
    <property type="entry name" value="PHP_PolX"/>
    <property type="match status" value="1"/>
</dbReference>
<dbReference type="InterPro" id="IPR003141">
    <property type="entry name" value="Pol/His_phosphatase_N"/>
</dbReference>
<dbReference type="Pfam" id="PF14716">
    <property type="entry name" value="HHH_8"/>
    <property type="match status" value="1"/>
</dbReference>
<evidence type="ECO:0000313" key="2">
    <source>
        <dbReference type="EMBL" id="GGI97466.1"/>
    </source>
</evidence>
<protein>
    <submittedName>
        <fullName evidence="2">PHP domain-containing protein</fullName>
    </submittedName>
</protein>
<dbReference type="AlphaFoldDB" id="A0A917K2D8"/>
<dbReference type="Gene3D" id="1.10.150.110">
    <property type="entry name" value="DNA polymerase beta, N-terminal domain-like"/>
    <property type="match status" value="1"/>
</dbReference>
<dbReference type="Pfam" id="PF02811">
    <property type="entry name" value="PHP"/>
    <property type="match status" value="1"/>
</dbReference>
<accession>A0A917K2D8</accession>
<dbReference type="FunFam" id="3.20.20.140:FF:000047">
    <property type="entry name" value="PHP domain-containing protein"/>
    <property type="match status" value="1"/>
</dbReference>
<feature type="domain" description="Polymerase/histidinol phosphatase N-terminal" evidence="1">
    <location>
        <begin position="127"/>
        <end position="206"/>
    </location>
</feature>
<dbReference type="PANTHER" id="PTHR36928">
    <property type="entry name" value="PHOSPHATASE YCDX-RELATED"/>
    <property type="match status" value="1"/>
</dbReference>
<dbReference type="Proteomes" id="UP000657574">
    <property type="component" value="Unassembled WGS sequence"/>
</dbReference>
<dbReference type="GO" id="GO:0005829">
    <property type="term" value="C:cytosol"/>
    <property type="evidence" value="ECO:0007669"/>
    <property type="project" value="TreeGrafter"/>
</dbReference>
<dbReference type="SMART" id="SM00481">
    <property type="entry name" value="POLIIIAc"/>
    <property type="match status" value="1"/>
</dbReference>
<dbReference type="InterPro" id="IPR010996">
    <property type="entry name" value="HHH_MUS81"/>
</dbReference>
<sequence length="368" mass="40134">MCDLGHWPRAVVRRGRGWGTLVVEVAMDPVEALDRIAFLLERSLAPAYRVRAFRTAARVLGALPAAELAERAAAGQLESLKGVGPKTAQVVREALAGQAPDYLRSLQETAGGPLAAGGQALRELLRGDCHLHSDWSDGGSPIEEMGRTASRLGHDWAVLTDHSPRLTVARGLSPERLREQLAVVERLNATWAPFRLLTGIECDILEDGSLDQEPELLDRLDVVVVSVHSKLRMDAPTMTRRMLAAVRNPHADILGHCTGRLLTGERRRPESRFDADAVFAACAEAGTAVEINSRPERLDPPKRLLRRAVEAGVLFSIDTDAHAPGQLDWQILGCERAEECGVPAGRVVTTWTAKELLAWTRVGRVPAR</sequence>
<reference evidence="2" key="2">
    <citation type="submission" date="2020-09" db="EMBL/GenBank/DDBJ databases">
        <authorList>
            <person name="Sun Q."/>
            <person name="Ohkuma M."/>
        </authorList>
    </citation>
    <scope>NUCLEOTIDE SEQUENCE</scope>
    <source>
        <strain evidence="2">JCM 3086</strain>
    </source>
</reference>
<dbReference type="SUPFAM" id="SSF89550">
    <property type="entry name" value="PHP domain-like"/>
    <property type="match status" value="1"/>
</dbReference>
<dbReference type="SUPFAM" id="SSF47802">
    <property type="entry name" value="DNA polymerase beta, N-terminal domain-like"/>
    <property type="match status" value="1"/>
</dbReference>
<dbReference type="PANTHER" id="PTHR36928:SF1">
    <property type="entry name" value="PHOSPHATASE YCDX-RELATED"/>
    <property type="match status" value="1"/>
</dbReference>
<reference evidence="2" key="1">
    <citation type="journal article" date="2014" name="Int. J. Syst. Evol. Microbiol.">
        <title>Complete genome sequence of Corynebacterium casei LMG S-19264T (=DSM 44701T), isolated from a smear-ripened cheese.</title>
        <authorList>
            <consortium name="US DOE Joint Genome Institute (JGI-PGF)"/>
            <person name="Walter F."/>
            <person name="Albersmeier A."/>
            <person name="Kalinowski J."/>
            <person name="Ruckert C."/>
        </authorList>
    </citation>
    <scope>NUCLEOTIDE SEQUENCE</scope>
    <source>
        <strain evidence="2">JCM 3086</strain>
    </source>
</reference>
<dbReference type="InterPro" id="IPR027421">
    <property type="entry name" value="DNA_pol_lamdba_lyase_dom_sf"/>
</dbReference>
<gene>
    <name evidence="2" type="ORF">GCM10010121_004660</name>
</gene>
<dbReference type="InterPro" id="IPR004013">
    <property type="entry name" value="PHP_dom"/>
</dbReference>
<dbReference type="EMBL" id="BMQA01000001">
    <property type="protein sequence ID" value="GGI97466.1"/>
    <property type="molecule type" value="Genomic_DNA"/>
</dbReference>
<dbReference type="InterPro" id="IPR047967">
    <property type="entry name" value="PolX_PHP"/>
</dbReference>
<dbReference type="PIRSF" id="PIRSF036978">
    <property type="entry name" value="UCP036978_PHPhdr"/>
    <property type="match status" value="1"/>
</dbReference>
<dbReference type="Gene3D" id="3.20.20.140">
    <property type="entry name" value="Metal-dependent hydrolases"/>
    <property type="match status" value="1"/>
</dbReference>
<organism evidence="2 3">
    <name type="scientific">Streptomyces brasiliensis</name>
    <dbReference type="NCBI Taxonomy" id="1954"/>
    <lineage>
        <taxon>Bacteria</taxon>
        <taxon>Bacillati</taxon>
        <taxon>Actinomycetota</taxon>
        <taxon>Actinomycetes</taxon>
        <taxon>Kitasatosporales</taxon>
        <taxon>Streptomycetaceae</taxon>
        <taxon>Streptomyces</taxon>
    </lineage>
</organism>
<dbReference type="GO" id="GO:0008270">
    <property type="term" value="F:zinc ion binding"/>
    <property type="evidence" value="ECO:0007669"/>
    <property type="project" value="TreeGrafter"/>
</dbReference>
<keyword evidence="3" id="KW-1185">Reference proteome</keyword>